<dbReference type="SUPFAM" id="SSF53474">
    <property type="entry name" value="alpha/beta-Hydrolases"/>
    <property type="match status" value="1"/>
</dbReference>
<sequence>MGSDSSAAAHPGGIVPPGFLDLRSGAGEFLVVAVDFDLTSRGEAGFRDLAALLPEPVAVWLTAQPPASVADTASGEAYTAWWWERLAASGAEIDAILGYCAGSVFASALADEVARQQGRRPATIVFNPGRPTRDSVFRDIRTTLTALSPLSAAERDDLIGEASALLLEWPRDVPGILDRLLALYRDAARDAFERVGVAPDVGAELIDVFASYTAYLRAASTMAPHPRWSSATAVISAEDDGEPGFTAHRIPTAIGRRDLLRTPQVARLVLNAMQPEGRR</sequence>
<dbReference type="RefSeq" id="WP_329409362.1">
    <property type="nucleotide sequence ID" value="NZ_CP109441.1"/>
</dbReference>
<dbReference type="EMBL" id="CP109441">
    <property type="protein sequence ID" value="WUV45857.1"/>
    <property type="molecule type" value="Genomic_DNA"/>
</dbReference>
<gene>
    <name evidence="1" type="ORF">OG563_43420</name>
</gene>
<dbReference type="Proteomes" id="UP001432062">
    <property type="component" value="Chromosome"/>
</dbReference>
<keyword evidence="2" id="KW-1185">Reference proteome</keyword>
<evidence type="ECO:0000313" key="2">
    <source>
        <dbReference type="Proteomes" id="UP001432062"/>
    </source>
</evidence>
<proteinExistence type="predicted"/>
<evidence type="ECO:0008006" key="3">
    <source>
        <dbReference type="Google" id="ProtNLM"/>
    </source>
</evidence>
<dbReference type="InterPro" id="IPR029058">
    <property type="entry name" value="AB_hydrolase_fold"/>
</dbReference>
<evidence type="ECO:0000313" key="1">
    <source>
        <dbReference type="EMBL" id="WUV45857.1"/>
    </source>
</evidence>
<reference evidence="1" key="1">
    <citation type="submission" date="2022-10" db="EMBL/GenBank/DDBJ databases">
        <title>The complete genomes of actinobacterial strains from the NBC collection.</title>
        <authorList>
            <person name="Joergensen T.S."/>
            <person name="Alvarez Arevalo M."/>
            <person name="Sterndorff E.B."/>
            <person name="Faurdal D."/>
            <person name="Vuksanovic O."/>
            <person name="Mourched A.-S."/>
            <person name="Charusanti P."/>
            <person name="Shaw S."/>
            <person name="Blin K."/>
            <person name="Weber T."/>
        </authorList>
    </citation>
    <scope>NUCLEOTIDE SEQUENCE</scope>
    <source>
        <strain evidence="1">NBC_01482</strain>
    </source>
</reference>
<name>A0ABZ1YRF2_9NOCA</name>
<accession>A0ABZ1YRF2</accession>
<organism evidence="1 2">
    <name type="scientific">Nocardia vinacea</name>
    <dbReference type="NCBI Taxonomy" id="96468"/>
    <lineage>
        <taxon>Bacteria</taxon>
        <taxon>Bacillati</taxon>
        <taxon>Actinomycetota</taxon>
        <taxon>Actinomycetes</taxon>
        <taxon>Mycobacteriales</taxon>
        <taxon>Nocardiaceae</taxon>
        <taxon>Nocardia</taxon>
    </lineage>
</organism>
<protein>
    <recommendedName>
        <fullName evidence="3">Thioesterase domain-containing protein</fullName>
    </recommendedName>
</protein>